<evidence type="ECO:0000313" key="4">
    <source>
        <dbReference type="EMBL" id="OWR54220.1"/>
    </source>
</evidence>
<dbReference type="Proteomes" id="UP000007151">
    <property type="component" value="Unassembled WGS sequence"/>
</dbReference>
<sequence>MDNNVGSCDMDNPDVISEVGSNEHQSENIKSADGPAATRLLSNMEYMLSRIMAMSQPSTAGNTVKLIEFDPNDPEADVEGWCNVTEIIVQEKRLEGVELLIALTKALKGHAATFLTKINLQELKWSTVKDTLLARFAKPKFIQDHFDDILKFQIGSKETAPESALRLWNLIERIPKVEFPEEVITGFVISVLCQKDYVIRRELTTHVIATRAQLFRVLGGISLKRRSDVNNGNQEPDVKRSRIDSKFPGKCHWCGVSGHRQADCRKRKEDINTAKIQDQSSSTSTRAFVLCLVSICNLHKLKVLGSGWEVH</sequence>
<gene>
    <name evidence="4" type="ORF">KGM_207319</name>
</gene>
<accession>A0A212FKK3</accession>
<dbReference type="InParanoid" id="A0A212FKK3"/>
<feature type="region of interest" description="Disordered" evidence="2">
    <location>
        <begin position="1"/>
        <end position="34"/>
    </location>
</feature>
<name>A0A212FKK3_DANPL</name>
<proteinExistence type="predicted"/>
<evidence type="ECO:0000313" key="5">
    <source>
        <dbReference type="Proteomes" id="UP000007151"/>
    </source>
</evidence>
<keyword evidence="5" id="KW-1185">Reference proteome</keyword>
<keyword evidence="1" id="KW-0863">Zinc-finger</keyword>
<dbReference type="GO" id="GO:0003676">
    <property type="term" value="F:nucleic acid binding"/>
    <property type="evidence" value="ECO:0007669"/>
    <property type="project" value="InterPro"/>
</dbReference>
<evidence type="ECO:0000259" key="3">
    <source>
        <dbReference type="PROSITE" id="PS50158"/>
    </source>
</evidence>
<protein>
    <submittedName>
        <fullName evidence="4">Retroelement polyprotein</fullName>
    </submittedName>
</protein>
<dbReference type="KEGG" id="dpl:KGM_207319"/>
<dbReference type="InterPro" id="IPR001878">
    <property type="entry name" value="Znf_CCHC"/>
</dbReference>
<keyword evidence="1" id="KW-0479">Metal-binding</keyword>
<feature type="domain" description="CCHC-type" evidence="3">
    <location>
        <begin position="250"/>
        <end position="266"/>
    </location>
</feature>
<keyword evidence="1" id="KW-0862">Zinc</keyword>
<dbReference type="GO" id="GO:0008270">
    <property type="term" value="F:zinc ion binding"/>
    <property type="evidence" value="ECO:0007669"/>
    <property type="project" value="UniProtKB-KW"/>
</dbReference>
<organism evidence="4 5">
    <name type="scientific">Danaus plexippus plexippus</name>
    <dbReference type="NCBI Taxonomy" id="278856"/>
    <lineage>
        <taxon>Eukaryota</taxon>
        <taxon>Metazoa</taxon>
        <taxon>Ecdysozoa</taxon>
        <taxon>Arthropoda</taxon>
        <taxon>Hexapoda</taxon>
        <taxon>Insecta</taxon>
        <taxon>Pterygota</taxon>
        <taxon>Neoptera</taxon>
        <taxon>Endopterygota</taxon>
        <taxon>Lepidoptera</taxon>
        <taxon>Glossata</taxon>
        <taxon>Ditrysia</taxon>
        <taxon>Papilionoidea</taxon>
        <taxon>Nymphalidae</taxon>
        <taxon>Danainae</taxon>
        <taxon>Danaini</taxon>
        <taxon>Danaina</taxon>
        <taxon>Danaus</taxon>
        <taxon>Danaus</taxon>
    </lineage>
</organism>
<reference evidence="4 5" key="1">
    <citation type="journal article" date="2011" name="Cell">
        <title>The monarch butterfly genome yields insights into long-distance migration.</title>
        <authorList>
            <person name="Zhan S."/>
            <person name="Merlin C."/>
            <person name="Boore J.L."/>
            <person name="Reppert S.M."/>
        </authorList>
    </citation>
    <scope>NUCLEOTIDE SEQUENCE [LARGE SCALE GENOMIC DNA]</scope>
    <source>
        <strain evidence="4">F-2</strain>
    </source>
</reference>
<dbReference type="SUPFAM" id="SSF57756">
    <property type="entry name" value="Retrovirus zinc finger-like domains"/>
    <property type="match status" value="1"/>
</dbReference>
<evidence type="ECO:0000256" key="2">
    <source>
        <dbReference type="SAM" id="MobiDB-lite"/>
    </source>
</evidence>
<dbReference type="InterPro" id="IPR036875">
    <property type="entry name" value="Znf_CCHC_sf"/>
</dbReference>
<comment type="caution">
    <text evidence="4">The sequence shown here is derived from an EMBL/GenBank/DDBJ whole genome shotgun (WGS) entry which is preliminary data.</text>
</comment>
<dbReference type="AlphaFoldDB" id="A0A212FKK3"/>
<dbReference type="PROSITE" id="PS50158">
    <property type="entry name" value="ZF_CCHC"/>
    <property type="match status" value="1"/>
</dbReference>
<evidence type="ECO:0000256" key="1">
    <source>
        <dbReference type="PROSITE-ProRule" id="PRU00047"/>
    </source>
</evidence>
<dbReference type="EMBL" id="AGBW02008055">
    <property type="protein sequence ID" value="OWR54220.1"/>
    <property type="molecule type" value="Genomic_DNA"/>
</dbReference>
<dbReference type="eggNOG" id="ENOG502T7BP">
    <property type="taxonomic scope" value="Eukaryota"/>
</dbReference>